<accession>A0A9X1FP11</accession>
<feature type="transmembrane region" description="Helical" evidence="1">
    <location>
        <begin position="9"/>
        <end position="32"/>
    </location>
</feature>
<dbReference type="Proteomes" id="UP001138686">
    <property type="component" value="Unassembled WGS sequence"/>
</dbReference>
<sequence length="50" mass="5873">MTTIKDNTVVAVFIIVLRFTGLGYAIFISLIINGRFNAVYTWLYTVFYFW</sequence>
<reference evidence="2" key="1">
    <citation type="submission" date="2021-07" db="EMBL/GenBank/DDBJ databases">
        <title>Aureisphaera sp. CAU 1614 isolated from sea sediment.</title>
        <authorList>
            <person name="Kim W."/>
        </authorList>
    </citation>
    <scope>NUCLEOTIDE SEQUENCE</scope>
    <source>
        <strain evidence="2">CAU 1614</strain>
    </source>
</reference>
<name>A0A9X1FP11_9FLAO</name>
<keyword evidence="1" id="KW-0472">Membrane</keyword>
<comment type="caution">
    <text evidence="2">The sequence shown here is derived from an EMBL/GenBank/DDBJ whole genome shotgun (WGS) entry which is preliminary data.</text>
</comment>
<keyword evidence="3" id="KW-1185">Reference proteome</keyword>
<gene>
    <name evidence="2" type="ORF">KXJ69_08095</name>
</gene>
<evidence type="ECO:0000313" key="3">
    <source>
        <dbReference type="Proteomes" id="UP001138686"/>
    </source>
</evidence>
<evidence type="ECO:0000256" key="1">
    <source>
        <dbReference type="SAM" id="Phobius"/>
    </source>
</evidence>
<dbReference type="EMBL" id="JAHWDP010000003">
    <property type="protein sequence ID" value="MBW2938064.1"/>
    <property type="molecule type" value="Genomic_DNA"/>
</dbReference>
<organism evidence="2 3">
    <name type="scientific">Halomarinibacterium sedimenti</name>
    <dbReference type="NCBI Taxonomy" id="2857106"/>
    <lineage>
        <taxon>Bacteria</taxon>
        <taxon>Pseudomonadati</taxon>
        <taxon>Bacteroidota</taxon>
        <taxon>Flavobacteriia</taxon>
        <taxon>Flavobacteriales</taxon>
        <taxon>Flavobacteriaceae</taxon>
        <taxon>Halomarinibacterium</taxon>
    </lineage>
</organism>
<dbReference type="AlphaFoldDB" id="A0A9X1FP11"/>
<evidence type="ECO:0000313" key="2">
    <source>
        <dbReference type="EMBL" id="MBW2938064.1"/>
    </source>
</evidence>
<protein>
    <submittedName>
        <fullName evidence="2">Uncharacterized protein</fullName>
    </submittedName>
</protein>
<proteinExistence type="predicted"/>
<keyword evidence="1" id="KW-0812">Transmembrane</keyword>
<keyword evidence="1" id="KW-1133">Transmembrane helix</keyword>
<dbReference type="RefSeq" id="WP_219052503.1">
    <property type="nucleotide sequence ID" value="NZ_JAHWDP010000003.1"/>
</dbReference>